<keyword evidence="1" id="KW-0812">Transmembrane</keyword>
<reference evidence="2 3" key="1">
    <citation type="journal article" date="2015" name="Nature">
        <title>rRNA introns, odd ribosomes, and small enigmatic genomes across a large radiation of phyla.</title>
        <authorList>
            <person name="Brown C.T."/>
            <person name="Hug L.A."/>
            <person name="Thomas B.C."/>
            <person name="Sharon I."/>
            <person name="Castelle C.J."/>
            <person name="Singh A."/>
            <person name="Wilkins M.J."/>
            <person name="Williams K.H."/>
            <person name="Banfield J.F."/>
        </authorList>
    </citation>
    <scope>NUCLEOTIDE SEQUENCE [LARGE SCALE GENOMIC DNA]</scope>
</reference>
<proteinExistence type="predicted"/>
<dbReference type="EMBL" id="LBOZ01000001">
    <property type="protein sequence ID" value="KKP48254.1"/>
    <property type="molecule type" value="Genomic_DNA"/>
</dbReference>
<feature type="transmembrane region" description="Helical" evidence="1">
    <location>
        <begin position="60"/>
        <end position="80"/>
    </location>
</feature>
<comment type="caution">
    <text evidence="2">The sequence shown here is derived from an EMBL/GenBank/DDBJ whole genome shotgun (WGS) entry which is preliminary data.</text>
</comment>
<protein>
    <submittedName>
        <fullName evidence="2">Uncharacterized protein</fullName>
    </submittedName>
</protein>
<evidence type="ECO:0000256" key="1">
    <source>
        <dbReference type="SAM" id="Phobius"/>
    </source>
</evidence>
<sequence>MKHLPHYVSLIAIFLAGLVGFYVFSYDKYFRVGIAVALSASYVTWGVIHHASHKDICWTVIFEYIAVSILGLIMVLTLIFRA</sequence>
<keyword evidence="1" id="KW-0472">Membrane</keyword>
<name>A0A0F9ZVK1_9BACT</name>
<organism evidence="2 3">
    <name type="scientific">Candidatus Woesebacteria bacterium GW2011_GWA2_33_28</name>
    <dbReference type="NCBI Taxonomy" id="1618561"/>
    <lineage>
        <taxon>Bacteria</taxon>
        <taxon>Candidatus Woeseibacteriota</taxon>
    </lineage>
</organism>
<evidence type="ECO:0000313" key="2">
    <source>
        <dbReference type="EMBL" id="KKP48254.1"/>
    </source>
</evidence>
<accession>A0A0F9ZVK1</accession>
<keyword evidence="1" id="KW-1133">Transmembrane helix</keyword>
<gene>
    <name evidence="2" type="ORF">UR38_C0001G0050</name>
</gene>
<dbReference type="Proteomes" id="UP000033995">
    <property type="component" value="Unassembled WGS sequence"/>
</dbReference>
<evidence type="ECO:0000313" key="3">
    <source>
        <dbReference type="Proteomes" id="UP000033995"/>
    </source>
</evidence>
<feature type="transmembrane region" description="Helical" evidence="1">
    <location>
        <begin position="30"/>
        <end position="48"/>
    </location>
</feature>
<dbReference type="AlphaFoldDB" id="A0A0F9ZVK1"/>
<feature type="transmembrane region" description="Helical" evidence="1">
    <location>
        <begin position="7"/>
        <end position="24"/>
    </location>
</feature>